<keyword evidence="5" id="KW-0560">Oxidoreductase</keyword>
<dbReference type="Pfam" id="PF02771">
    <property type="entry name" value="Acyl-CoA_dh_N"/>
    <property type="match status" value="1"/>
</dbReference>
<comment type="cofactor">
    <cofactor evidence="1 5">
        <name>FAD</name>
        <dbReference type="ChEBI" id="CHEBI:57692"/>
    </cofactor>
</comment>
<dbReference type="InterPro" id="IPR046373">
    <property type="entry name" value="Acyl-CoA_Oxase/DH_mid-dom_sf"/>
</dbReference>
<evidence type="ECO:0000256" key="3">
    <source>
        <dbReference type="ARBA" id="ARBA00022630"/>
    </source>
</evidence>
<dbReference type="InterPro" id="IPR006091">
    <property type="entry name" value="Acyl-CoA_Oxase/DH_mid-dom"/>
</dbReference>
<dbReference type="Pfam" id="PF02770">
    <property type="entry name" value="Acyl-CoA_dh_M"/>
    <property type="match status" value="1"/>
</dbReference>
<evidence type="ECO:0000256" key="2">
    <source>
        <dbReference type="ARBA" id="ARBA00009347"/>
    </source>
</evidence>
<reference evidence="9 10" key="1">
    <citation type="submission" date="2021-03" db="EMBL/GenBank/DDBJ databases">
        <title>Sequencing the genomes of 1000 actinobacteria strains.</title>
        <authorList>
            <person name="Klenk H.-P."/>
        </authorList>
    </citation>
    <scope>NUCLEOTIDE SEQUENCE [LARGE SCALE GENOMIC DNA]</scope>
    <source>
        <strain evidence="9 10">DSM 44506</strain>
    </source>
</reference>
<dbReference type="Pfam" id="PF00441">
    <property type="entry name" value="Acyl-CoA_dh_1"/>
    <property type="match status" value="1"/>
</dbReference>
<dbReference type="SUPFAM" id="SSF47203">
    <property type="entry name" value="Acyl-CoA dehydrogenase C-terminal domain-like"/>
    <property type="match status" value="1"/>
</dbReference>
<dbReference type="InterPro" id="IPR037069">
    <property type="entry name" value="AcylCoA_DH/ox_N_sf"/>
</dbReference>
<keyword evidence="10" id="KW-1185">Reference proteome</keyword>
<dbReference type="Gene3D" id="1.10.540.10">
    <property type="entry name" value="Acyl-CoA dehydrogenase/oxidase, N-terminal domain"/>
    <property type="match status" value="1"/>
</dbReference>
<protein>
    <submittedName>
        <fullName evidence="9">Alkylation response protein AidB-like acyl-CoA dehydrogenase</fullName>
    </submittedName>
</protein>
<dbReference type="PIRSF" id="PIRSF016578">
    <property type="entry name" value="HsaA"/>
    <property type="match status" value="1"/>
</dbReference>
<proteinExistence type="inferred from homology"/>
<evidence type="ECO:0000259" key="7">
    <source>
        <dbReference type="Pfam" id="PF02770"/>
    </source>
</evidence>
<name>A0ABS4U998_9CORY</name>
<evidence type="ECO:0000256" key="1">
    <source>
        <dbReference type="ARBA" id="ARBA00001974"/>
    </source>
</evidence>
<dbReference type="PANTHER" id="PTHR43884">
    <property type="entry name" value="ACYL-COA DEHYDROGENASE"/>
    <property type="match status" value="1"/>
</dbReference>
<dbReference type="InterPro" id="IPR006089">
    <property type="entry name" value="Acyl-CoA_DH_CS"/>
</dbReference>
<dbReference type="Gene3D" id="1.20.140.10">
    <property type="entry name" value="Butyryl-CoA Dehydrogenase, subunit A, domain 3"/>
    <property type="match status" value="1"/>
</dbReference>
<dbReference type="InterPro" id="IPR009100">
    <property type="entry name" value="AcylCoA_DH/oxidase_NM_dom_sf"/>
</dbReference>
<feature type="domain" description="Acyl-CoA dehydrogenase/oxidase C-terminal" evidence="6">
    <location>
        <begin position="234"/>
        <end position="388"/>
    </location>
</feature>
<evidence type="ECO:0000259" key="6">
    <source>
        <dbReference type="Pfam" id="PF00441"/>
    </source>
</evidence>
<accession>A0ABS4U998</accession>
<dbReference type="PROSITE" id="PS00073">
    <property type="entry name" value="ACYL_COA_DH_2"/>
    <property type="match status" value="1"/>
</dbReference>
<dbReference type="SUPFAM" id="SSF56645">
    <property type="entry name" value="Acyl-CoA dehydrogenase NM domain-like"/>
    <property type="match status" value="1"/>
</dbReference>
<comment type="similarity">
    <text evidence="2 5">Belongs to the acyl-CoA dehydrogenase family.</text>
</comment>
<evidence type="ECO:0000256" key="5">
    <source>
        <dbReference type="RuleBase" id="RU362125"/>
    </source>
</evidence>
<feature type="domain" description="Acyl-CoA oxidase/dehydrogenase middle" evidence="7">
    <location>
        <begin position="128"/>
        <end position="222"/>
    </location>
</feature>
<feature type="domain" description="Acyl-CoA dehydrogenase/oxidase N-terminal" evidence="8">
    <location>
        <begin position="14"/>
        <end position="124"/>
    </location>
</feature>
<evidence type="ECO:0000259" key="8">
    <source>
        <dbReference type="Pfam" id="PF02771"/>
    </source>
</evidence>
<dbReference type="RefSeq" id="WP_209653701.1">
    <property type="nucleotide sequence ID" value="NZ_CP047357.1"/>
</dbReference>
<comment type="caution">
    <text evidence="9">The sequence shown here is derived from an EMBL/GenBank/DDBJ whole genome shotgun (WGS) entry which is preliminary data.</text>
</comment>
<dbReference type="EMBL" id="JAGINY010000001">
    <property type="protein sequence ID" value="MBP2333094.1"/>
    <property type="molecule type" value="Genomic_DNA"/>
</dbReference>
<evidence type="ECO:0000313" key="9">
    <source>
        <dbReference type="EMBL" id="MBP2333094.1"/>
    </source>
</evidence>
<keyword evidence="4 5" id="KW-0274">FAD</keyword>
<gene>
    <name evidence="9" type="ORF">JOF33_001793</name>
</gene>
<organism evidence="9 10">
    <name type="scientific">Corynebacterium freneyi</name>
    <dbReference type="NCBI Taxonomy" id="134034"/>
    <lineage>
        <taxon>Bacteria</taxon>
        <taxon>Bacillati</taxon>
        <taxon>Actinomycetota</taxon>
        <taxon>Actinomycetes</taxon>
        <taxon>Mycobacteriales</taxon>
        <taxon>Corynebacteriaceae</taxon>
        <taxon>Corynebacterium</taxon>
    </lineage>
</organism>
<dbReference type="PANTHER" id="PTHR43884:SF12">
    <property type="entry name" value="ISOVALERYL-COA DEHYDROGENASE, MITOCHONDRIAL-RELATED"/>
    <property type="match status" value="1"/>
</dbReference>
<dbReference type="InterPro" id="IPR036250">
    <property type="entry name" value="AcylCo_DH-like_C"/>
</dbReference>
<sequence length="395" mass="42390">MALTPGFDLFQLPEEHQELRAVIRDLAEKEIAPHAADVDENERFPQEARDALEAAGFAAIHVPEEYGGQGADSVAACIVIEEVARVCGSSSLIPAVNKLGTMGLILKGSEELKKQVLPDIANGKMASYALTERGAGSDAAGMKTRAVRDGDEWVLNGSKCFITNGGISTWYTVMAVTDPDKGANGISAFMVRDDDPGFRVGGLEHKMGIKGSPTAELYFEDCRIPADRMIGEEGTGFKTALETLDHTRPTIGAQALGIAQGAYDAAVQYVQEREQFGKPIAAFQNTQFMLADMRTKIEAARLMVYTAASNAERGSADGGGRLGLMAAAAKAFASDVAMEVTTNAVQLFGGYGFTRDFPVERMMRDAKITQIYEGTNQVCNMVVGRQLLAEGKNKR</sequence>
<dbReference type="Gene3D" id="2.40.110.10">
    <property type="entry name" value="Butyryl-CoA Dehydrogenase, subunit A, domain 2"/>
    <property type="match status" value="1"/>
</dbReference>
<dbReference type="InterPro" id="IPR009075">
    <property type="entry name" value="AcylCo_DH/oxidase_C"/>
</dbReference>
<dbReference type="InterPro" id="IPR013786">
    <property type="entry name" value="AcylCoA_DH/ox_N"/>
</dbReference>
<evidence type="ECO:0000256" key="4">
    <source>
        <dbReference type="ARBA" id="ARBA00022827"/>
    </source>
</evidence>
<evidence type="ECO:0000313" key="10">
    <source>
        <dbReference type="Proteomes" id="UP001519305"/>
    </source>
</evidence>
<dbReference type="PROSITE" id="PS00072">
    <property type="entry name" value="ACYL_COA_DH_1"/>
    <property type="match status" value="1"/>
</dbReference>
<dbReference type="Proteomes" id="UP001519305">
    <property type="component" value="Unassembled WGS sequence"/>
</dbReference>
<keyword evidence="3 5" id="KW-0285">Flavoprotein</keyword>